<dbReference type="InterPro" id="IPR017937">
    <property type="entry name" value="Thioredoxin_CS"/>
</dbReference>
<dbReference type="GO" id="GO:0006950">
    <property type="term" value="P:response to stress"/>
    <property type="evidence" value="ECO:0007669"/>
    <property type="project" value="UniProtKB-ARBA"/>
</dbReference>
<dbReference type="RefSeq" id="WP_096352058.1">
    <property type="nucleotide sequence ID" value="NZ_AP017313.1"/>
</dbReference>
<dbReference type="KEGG" id="mgot:MgSA37_02374"/>
<dbReference type="SUPFAM" id="SSF52833">
    <property type="entry name" value="Thioredoxin-like"/>
    <property type="match status" value="1"/>
</dbReference>
<dbReference type="PANTHER" id="PTHR42852">
    <property type="entry name" value="THIOL:DISULFIDE INTERCHANGE PROTEIN DSBE"/>
    <property type="match status" value="1"/>
</dbReference>
<dbReference type="GO" id="GO:0016209">
    <property type="term" value="F:antioxidant activity"/>
    <property type="evidence" value="ECO:0007669"/>
    <property type="project" value="InterPro"/>
</dbReference>
<dbReference type="InterPro" id="IPR000866">
    <property type="entry name" value="AhpC/TSA"/>
</dbReference>
<dbReference type="PROSITE" id="PS51352">
    <property type="entry name" value="THIOREDOXIN_2"/>
    <property type="match status" value="1"/>
</dbReference>
<accession>A0A0X8X1S0</accession>
<dbReference type="CDD" id="cd02966">
    <property type="entry name" value="TlpA_like_family"/>
    <property type="match status" value="1"/>
</dbReference>
<dbReference type="InterPro" id="IPR013766">
    <property type="entry name" value="Thioredoxin_domain"/>
</dbReference>
<dbReference type="Gene3D" id="3.40.30.10">
    <property type="entry name" value="Glutaredoxin"/>
    <property type="match status" value="1"/>
</dbReference>
<evidence type="ECO:0000313" key="1">
    <source>
        <dbReference type="EMBL" id="BAU54202.1"/>
    </source>
</evidence>
<gene>
    <name evidence="1" type="primary">resA_6</name>
    <name evidence="1" type="ORF">MgSA37_02374</name>
</gene>
<name>A0A0X8X1S0_9SPHI</name>
<dbReference type="SUPFAM" id="SSF48452">
    <property type="entry name" value="TPR-like"/>
    <property type="match status" value="1"/>
</dbReference>
<dbReference type="InterPro" id="IPR011990">
    <property type="entry name" value="TPR-like_helical_dom_sf"/>
</dbReference>
<dbReference type="AlphaFoldDB" id="A0A0X8X1S0"/>
<organism evidence="1 2">
    <name type="scientific">Mucilaginibacter gotjawali</name>
    <dbReference type="NCBI Taxonomy" id="1550579"/>
    <lineage>
        <taxon>Bacteria</taxon>
        <taxon>Pseudomonadati</taxon>
        <taxon>Bacteroidota</taxon>
        <taxon>Sphingobacteriia</taxon>
        <taxon>Sphingobacteriales</taxon>
        <taxon>Sphingobacteriaceae</taxon>
        <taxon>Mucilaginibacter</taxon>
    </lineage>
</organism>
<dbReference type="Pfam" id="PF00578">
    <property type="entry name" value="AhpC-TSA"/>
    <property type="match status" value="1"/>
</dbReference>
<protein>
    <submittedName>
        <fullName evidence="1">Thiol-disulfide oxidoreductase ResA</fullName>
    </submittedName>
</protein>
<dbReference type="PANTHER" id="PTHR42852:SF13">
    <property type="entry name" value="PROTEIN DIPZ"/>
    <property type="match status" value="1"/>
</dbReference>
<dbReference type="InterPro" id="IPR036249">
    <property type="entry name" value="Thioredoxin-like_sf"/>
</dbReference>
<dbReference type="Proteomes" id="UP000218263">
    <property type="component" value="Chromosome"/>
</dbReference>
<proteinExistence type="predicted"/>
<dbReference type="GO" id="GO:0016491">
    <property type="term" value="F:oxidoreductase activity"/>
    <property type="evidence" value="ECO:0007669"/>
    <property type="project" value="InterPro"/>
</dbReference>
<dbReference type="InterPro" id="IPR050553">
    <property type="entry name" value="Thioredoxin_ResA/DsbE_sf"/>
</dbReference>
<sequence>MKSLKTLLLMPAMLALNCAFAQTDSHLKLSTDFPTAGEKISITYDPTGTVVGGKNDIAASVYFLDNDKFPVTDVDLKATGKLLTGDFVVPSGTLAFFVKISSGADVENNNDKGYIYLIYKDKQPIEGAYAMNGQMFLPTIENYYAKIKSDASEGTRLFNKEFTLYPNGNKDYVYAYYTIVARLPDYKVPVEKKVADLEKSSNEEDLELAATLLRELKKQTSADSLGAIMRVKFPNGTLVKNELATAFYKEKEPAKKDSIYHVYVEKYPDNKTEKANNMDNFRLQLASAYLDIADTFNFRKYESQVINKFNLQGELNNVAYELAKKGEKMDEAQALSKESLDIVRDKLNNLQPEPFASLAQLKKNYAYIYDMDADTYAFILAKQSKFEEALKYEQPVVDHSKTIDPDIYGNYIQILVGLGQNDKAKDAAEAAVKAGQGSADIKAALKTLYIKTNGKDDGYEKYIASLESASKMKAREELAKTMIDQPAPLFNLKDLNGKSYSLSDLKGKVVIVDFWATWCGPCKASLPGMQMAVNKYKDDPNVIFLFVDTWENGDDFITGVKKFIADNKYVFNVLIDEKGSDGRQSKVVGSFGVEGIPTKFIIDKNGHIRFKYVGYSGTPEKLVDEVANMVEMAGNPEAALPPTQKTSLNK</sequence>
<keyword evidence="2" id="KW-1185">Reference proteome</keyword>
<reference evidence="1 2" key="1">
    <citation type="submission" date="2015-12" db="EMBL/GenBank/DDBJ databases">
        <title>Genome sequence of Mucilaginibacter gotjawali.</title>
        <authorList>
            <person name="Lee J.S."/>
            <person name="Lee K.C."/>
            <person name="Kim K.K."/>
            <person name="Lee B.W."/>
        </authorList>
    </citation>
    <scope>NUCLEOTIDE SEQUENCE [LARGE SCALE GENOMIC DNA]</scope>
    <source>
        <strain evidence="1 2">SA3-7</strain>
    </source>
</reference>
<dbReference type="PROSITE" id="PS00194">
    <property type="entry name" value="THIOREDOXIN_1"/>
    <property type="match status" value="1"/>
</dbReference>
<dbReference type="EMBL" id="AP017313">
    <property type="protein sequence ID" value="BAU54202.1"/>
    <property type="molecule type" value="Genomic_DNA"/>
</dbReference>
<dbReference type="Gene3D" id="1.25.40.10">
    <property type="entry name" value="Tetratricopeptide repeat domain"/>
    <property type="match status" value="1"/>
</dbReference>
<evidence type="ECO:0000313" key="2">
    <source>
        <dbReference type="Proteomes" id="UP000218263"/>
    </source>
</evidence>